<sequence>MSAGVAVLRAREKKMGSPGLRENPEMEGDGCCERSGMEGKMRDDDGVLREGDGDDGFSVEMGSLRA</sequence>
<gene>
    <name evidence="1" type="ORF">MRB53_023393</name>
</gene>
<evidence type="ECO:0000313" key="2">
    <source>
        <dbReference type="Proteomes" id="UP001234297"/>
    </source>
</evidence>
<organism evidence="1 2">
    <name type="scientific">Persea americana</name>
    <name type="common">Avocado</name>
    <dbReference type="NCBI Taxonomy" id="3435"/>
    <lineage>
        <taxon>Eukaryota</taxon>
        <taxon>Viridiplantae</taxon>
        <taxon>Streptophyta</taxon>
        <taxon>Embryophyta</taxon>
        <taxon>Tracheophyta</taxon>
        <taxon>Spermatophyta</taxon>
        <taxon>Magnoliopsida</taxon>
        <taxon>Magnoliidae</taxon>
        <taxon>Laurales</taxon>
        <taxon>Lauraceae</taxon>
        <taxon>Persea</taxon>
    </lineage>
</organism>
<name>A0ACC2L9N0_PERAE</name>
<proteinExistence type="predicted"/>
<comment type="caution">
    <text evidence="1">The sequence shown here is derived from an EMBL/GenBank/DDBJ whole genome shotgun (WGS) entry which is preliminary data.</text>
</comment>
<reference evidence="1 2" key="1">
    <citation type="journal article" date="2022" name="Hortic Res">
        <title>A haplotype resolved chromosomal level avocado genome allows analysis of novel avocado genes.</title>
        <authorList>
            <person name="Nath O."/>
            <person name="Fletcher S.J."/>
            <person name="Hayward A."/>
            <person name="Shaw L.M."/>
            <person name="Masouleh A.K."/>
            <person name="Furtado A."/>
            <person name="Henry R.J."/>
            <person name="Mitter N."/>
        </authorList>
    </citation>
    <scope>NUCLEOTIDE SEQUENCE [LARGE SCALE GENOMIC DNA]</scope>
    <source>
        <strain evidence="2">cv. Hass</strain>
    </source>
</reference>
<dbReference type="EMBL" id="CM056815">
    <property type="protein sequence ID" value="KAJ8630070.1"/>
    <property type="molecule type" value="Genomic_DNA"/>
</dbReference>
<accession>A0ACC2L9N0</accession>
<protein>
    <submittedName>
        <fullName evidence="1">Uncharacterized protein</fullName>
    </submittedName>
</protein>
<evidence type="ECO:0000313" key="1">
    <source>
        <dbReference type="EMBL" id="KAJ8630070.1"/>
    </source>
</evidence>
<keyword evidence="2" id="KW-1185">Reference proteome</keyword>
<dbReference type="Proteomes" id="UP001234297">
    <property type="component" value="Chromosome 7"/>
</dbReference>